<keyword evidence="2" id="KW-1185">Reference proteome</keyword>
<comment type="caution">
    <text evidence="1">The sequence shown here is derived from an EMBL/GenBank/DDBJ whole genome shotgun (WGS) entry which is preliminary data.</text>
</comment>
<proteinExistence type="predicted"/>
<evidence type="ECO:0000313" key="1">
    <source>
        <dbReference type="EMBL" id="GGM27940.1"/>
    </source>
</evidence>
<sequence>MTGVACDPVWEARPSASLGADSTDAFSPAVGAVGQHEPGAHLGPSPTSALDLPGIQELLKYGHFVTLSRAQPEGYGPPGTVTLQVDLGAEAALRPTEGFVPIPFFAPAAL</sequence>
<dbReference type="EMBL" id="BMQG01000001">
    <property type="protein sequence ID" value="GGM27940.1"/>
    <property type="molecule type" value="Genomic_DNA"/>
</dbReference>
<evidence type="ECO:0000313" key="2">
    <source>
        <dbReference type="Proteomes" id="UP000600547"/>
    </source>
</evidence>
<reference evidence="2" key="1">
    <citation type="journal article" date="2019" name="Int. J. Syst. Evol. Microbiol.">
        <title>The Global Catalogue of Microorganisms (GCM) 10K type strain sequencing project: providing services to taxonomists for standard genome sequencing and annotation.</title>
        <authorList>
            <consortium name="The Broad Institute Genomics Platform"/>
            <consortium name="The Broad Institute Genome Sequencing Center for Infectious Disease"/>
            <person name="Wu L."/>
            <person name="Ma J."/>
        </authorList>
    </citation>
    <scope>NUCLEOTIDE SEQUENCE [LARGE SCALE GENOMIC DNA]</scope>
    <source>
        <strain evidence="2">JCM 31047</strain>
    </source>
</reference>
<accession>A0A8H9GHD4</accession>
<protein>
    <submittedName>
        <fullName evidence="1">Uncharacterized protein</fullName>
    </submittedName>
</protein>
<organism evidence="1 2">
    <name type="scientific">Deinococcus arenae</name>
    <dbReference type="NCBI Taxonomy" id="1452751"/>
    <lineage>
        <taxon>Bacteria</taxon>
        <taxon>Thermotogati</taxon>
        <taxon>Deinococcota</taxon>
        <taxon>Deinococci</taxon>
        <taxon>Deinococcales</taxon>
        <taxon>Deinococcaceae</taxon>
        <taxon>Deinococcus</taxon>
    </lineage>
</organism>
<gene>
    <name evidence="1" type="ORF">GCM10008956_00010</name>
</gene>
<name>A0A8H9GHD4_9DEIO</name>
<dbReference type="Proteomes" id="UP000600547">
    <property type="component" value="Unassembled WGS sequence"/>
</dbReference>
<dbReference type="AlphaFoldDB" id="A0A8H9GHD4"/>